<sequence>MGFSIFLSQLVKPFYRPEQLIILSKWFIRSCPDGKRQQKVLGLGILWLSRDLPTNILRRTCCW</sequence>
<comment type="caution">
    <text evidence="1">The sequence shown here is derived from an EMBL/GenBank/DDBJ whole genome shotgun (WGS) entry which is preliminary data.</text>
</comment>
<reference evidence="1" key="1">
    <citation type="submission" date="2020-07" db="EMBL/GenBank/DDBJ databases">
        <title>Ethylene signaling mediates host invasion by parasitic plants.</title>
        <authorList>
            <person name="Yoshida S."/>
        </authorList>
    </citation>
    <scope>NUCLEOTIDE SEQUENCE</scope>
    <source>
        <strain evidence="1">Okayama</strain>
    </source>
</reference>
<organism evidence="1 2">
    <name type="scientific">Phtheirospermum japonicum</name>
    <dbReference type="NCBI Taxonomy" id="374723"/>
    <lineage>
        <taxon>Eukaryota</taxon>
        <taxon>Viridiplantae</taxon>
        <taxon>Streptophyta</taxon>
        <taxon>Embryophyta</taxon>
        <taxon>Tracheophyta</taxon>
        <taxon>Spermatophyta</taxon>
        <taxon>Magnoliopsida</taxon>
        <taxon>eudicotyledons</taxon>
        <taxon>Gunneridae</taxon>
        <taxon>Pentapetalae</taxon>
        <taxon>asterids</taxon>
        <taxon>lamiids</taxon>
        <taxon>Lamiales</taxon>
        <taxon>Orobanchaceae</taxon>
        <taxon>Orobanchaceae incertae sedis</taxon>
        <taxon>Phtheirospermum</taxon>
    </lineage>
</organism>
<gene>
    <name evidence="1" type="ORF">PHJA_000418000</name>
</gene>
<keyword evidence="2" id="KW-1185">Reference proteome</keyword>
<accession>A0A830BC02</accession>
<dbReference type="EMBL" id="BMAC01000051">
    <property type="protein sequence ID" value="GFP82749.1"/>
    <property type="molecule type" value="Genomic_DNA"/>
</dbReference>
<dbReference type="AlphaFoldDB" id="A0A830BC02"/>
<evidence type="ECO:0000313" key="1">
    <source>
        <dbReference type="EMBL" id="GFP82749.1"/>
    </source>
</evidence>
<proteinExistence type="predicted"/>
<feature type="unsure residue" description="I or L" evidence="1">
    <location>
        <position position="43"/>
    </location>
</feature>
<protein>
    <submittedName>
        <fullName evidence="1">Uncharacterized protein</fullName>
    </submittedName>
</protein>
<dbReference type="Proteomes" id="UP000653305">
    <property type="component" value="Unassembled WGS sequence"/>
</dbReference>
<evidence type="ECO:0000313" key="2">
    <source>
        <dbReference type="Proteomes" id="UP000653305"/>
    </source>
</evidence>
<name>A0A830BC02_9LAMI</name>